<dbReference type="Gene3D" id="3.40.190.100">
    <property type="entry name" value="Glycine betaine-binding periplasmic protein, domain 2"/>
    <property type="match status" value="1"/>
</dbReference>
<evidence type="ECO:0000256" key="1">
    <source>
        <dbReference type="SAM" id="SignalP"/>
    </source>
</evidence>
<evidence type="ECO:0000259" key="2">
    <source>
        <dbReference type="Pfam" id="PF04069"/>
    </source>
</evidence>
<evidence type="ECO:0000313" key="3">
    <source>
        <dbReference type="EMBL" id="TQR13142.1"/>
    </source>
</evidence>
<protein>
    <submittedName>
        <fullName evidence="3">ABC transporter substrate-binding protein</fullName>
    </submittedName>
</protein>
<dbReference type="InterPro" id="IPR007210">
    <property type="entry name" value="ABC_Gly_betaine_transp_sub-bd"/>
</dbReference>
<reference evidence="3 4" key="1">
    <citation type="submission" date="2019-05" db="EMBL/GenBank/DDBJ databases">
        <title>Psychrobacillus vulpis sp. nov., a new species isolated from feces of a red fox that inhabits in The Tablas de Daimiel Natural Park, Albacete, Spain.</title>
        <authorList>
            <person name="Rodriguez M."/>
            <person name="Reina J.C."/>
            <person name="Bejar V."/>
            <person name="Llamas I."/>
        </authorList>
    </citation>
    <scope>NUCLEOTIDE SEQUENCE [LARGE SCALE GENOMIC DNA]</scope>
    <source>
        <strain evidence="3 4">NEAU-3TGS17</strain>
    </source>
</reference>
<feature type="signal peptide" evidence="1">
    <location>
        <begin position="1"/>
        <end position="17"/>
    </location>
</feature>
<keyword evidence="1" id="KW-0732">Signal</keyword>
<sequence length="331" mass="36906">MRKLMLFISLCTILVLAACSEEASTDSIKTIKFADAGWDSVRVHNSIAQFIVEEGYDYDTEVTSGTTAATMQALEQGDVNVNMEVWTDNIKEIYEKAIDSGNIIKVATNFNDNSQGLYVPTYVIEGDAERGIEPIAPDLKTVQDLEKYPEIFQDPEDSSKGRIVGAPSSWVVSEHLETKLETYGLDKQYNYLAPGSDSAIVADLAGAYKKGAPWVGYYWSPTWVTASYDLTLLEDNPYDEATWEESKGTEFPPNDVVIAVHKNLPTQAKDVVDFLSKYSTSNALTEEALDYMNENGADPDEAAQWWMKEHEDVWTTWVSEEVAEKVKAALK</sequence>
<dbReference type="AlphaFoldDB" id="A0A544T6S0"/>
<dbReference type="Proteomes" id="UP000317316">
    <property type="component" value="Unassembled WGS sequence"/>
</dbReference>
<comment type="caution">
    <text evidence="3">The sequence shown here is derived from an EMBL/GenBank/DDBJ whole genome shotgun (WGS) entry which is preliminary data.</text>
</comment>
<dbReference type="OrthoDB" id="9801163at2"/>
<dbReference type="RefSeq" id="WP_142539023.1">
    <property type="nucleotide sequence ID" value="NZ_BMIE01000004.1"/>
</dbReference>
<proteinExistence type="predicted"/>
<evidence type="ECO:0000313" key="4">
    <source>
        <dbReference type="Proteomes" id="UP000317316"/>
    </source>
</evidence>
<organism evidence="3 4">
    <name type="scientific">Psychrobacillus lasiicapitis</name>
    <dbReference type="NCBI Taxonomy" id="1636719"/>
    <lineage>
        <taxon>Bacteria</taxon>
        <taxon>Bacillati</taxon>
        <taxon>Bacillota</taxon>
        <taxon>Bacilli</taxon>
        <taxon>Bacillales</taxon>
        <taxon>Bacillaceae</taxon>
        <taxon>Psychrobacillus</taxon>
    </lineage>
</organism>
<dbReference type="EMBL" id="VDGH01000006">
    <property type="protein sequence ID" value="TQR13142.1"/>
    <property type="molecule type" value="Genomic_DNA"/>
</dbReference>
<dbReference type="GO" id="GO:0022857">
    <property type="term" value="F:transmembrane transporter activity"/>
    <property type="evidence" value="ECO:0007669"/>
    <property type="project" value="InterPro"/>
</dbReference>
<accession>A0A544T6S0</accession>
<dbReference type="Pfam" id="PF04069">
    <property type="entry name" value="OpuAC"/>
    <property type="match status" value="1"/>
</dbReference>
<dbReference type="PROSITE" id="PS51257">
    <property type="entry name" value="PROKAR_LIPOPROTEIN"/>
    <property type="match status" value="1"/>
</dbReference>
<feature type="chain" id="PRO_5038480675" evidence="1">
    <location>
        <begin position="18"/>
        <end position="331"/>
    </location>
</feature>
<dbReference type="GO" id="GO:0043190">
    <property type="term" value="C:ATP-binding cassette (ABC) transporter complex"/>
    <property type="evidence" value="ECO:0007669"/>
    <property type="project" value="InterPro"/>
</dbReference>
<dbReference type="SUPFAM" id="SSF53850">
    <property type="entry name" value="Periplasmic binding protein-like II"/>
    <property type="match status" value="1"/>
</dbReference>
<dbReference type="Gene3D" id="3.40.190.10">
    <property type="entry name" value="Periplasmic binding protein-like II"/>
    <property type="match status" value="1"/>
</dbReference>
<feature type="domain" description="ABC-type glycine betaine transport system substrate-binding" evidence="2">
    <location>
        <begin position="29"/>
        <end position="309"/>
    </location>
</feature>
<gene>
    <name evidence="3" type="ORF">FG382_11485</name>
</gene>
<name>A0A544T6S0_9BACI</name>
<dbReference type="CDD" id="cd13641">
    <property type="entry name" value="PBP2_HisX_like"/>
    <property type="match status" value="1"/>
</dbReference>
<keyword evidence="4" id="KW-1185">Reference proteome</keyword>